<reference evidence="2 3" key="1">
    <citation type="submission" date="2016-07" db="EMBL/GenBank/DDBJ databases">
        <title>Pervasive Adenine N6-methylation of Active Genes in Fungi.</title>
        <authorList>
            <consortium name="DOE Joint Genome Institute"/>
            <person name="Mondo S.J."/>
            <person name="Dannebaum R.O."/>
            <person name="Kuo R.C."/>
            <person name="Labutti K."/>
            <person name="Haridas S."/>
            <person name="Kuo A."/>
            <person name="Salamov A."/>
            <person name="Ahrendt S.R."/>
            <person name="Lipzen A."/>
            <person name="Sullivan W."/>
            <person name="Andreopoulos W.B."/>
            <person name="Clum A."/>
            <person name="Lindquist E."/>
            <person name="Daum C."/>
            <person name="Ramamoorthy G.K."/>
            <person name="Gryganskyi A."/>
            <person name="Culley D."/>
            <person name="Magnuson J.K."/>
            <person name="James T.Y."/>
            <person name="O'Malley M.A."/>
            <person name="Stajich J.E."/>
            <person name="Spatafora J.W."/>
            <person name="Visel A."/>
            <person name="Grigoriev I.V."/>
        </authorList>
    </citation>
    <scope>NUCLEOTIDE SEQUENCE [LARGE SCALE GENOMIC DNA]</scope>
    <source>
        <strain evidence="2 3">ATCC 12442</strain>
    </source>
</reference>
<evidence type="ECO:0000313" key="3">
    <source>
        <dbReference type="Proteomes" id="UP000193922"/>
    </source>
</evidence>
<accession>A0A1Y1WNX8</accession>
<evidence type="ECO:0000256" key="1">
    <source>
        <dbReference type="SAM" id="MobiDB-lite"/>
    </source>
</evidence>
<dbReference type="AlphaFoldDB" id="A0A1Y1WNX8"/>
<dbReference type="GeneID" id="63806728"/>
<organism evidence="2 3">
    <name type="scientific">Linderina pennispora</name>
    <dbReference type="NCBI Taxonomy" id="61395"/>
    <lineage>
        <taxon>Eukaryota</taxon>
        <taxon>Fungi</taxon>
        <taxon>Fungi incertae sedis</taxon>
        <taxon>Zoopagomycota</taxon>
        <taxon>Kickxellomycotina</taxon>
        <taxon>Kickxellomycetes</taxon>
        <taxon>Kickxellales</taxon>
        <taxon>Kickxellaceae</taxon>
        <taxon>Linderina</taxon>
    </lineage>
</organism>
<keyword evidence="3" id="KW-1185">Reference proteome</keyword>
<dbReference type="Proteomes" id="UP000193922">
    <property type="component" value="Unassembled WGS sequence"/>
</dbReference>
<protein>
    <submittedName>
        <fullName evidence="2">Uncharacterized protein</fullName>
    </submittedName>
</protein>
<dbReference type="RefSeq" id="XP_040748167.1">
    <property type="nucleotide sequence ID" value="XM_040890080.1"/>
</dbReference>
<feature type="region of interest" description="Disordered" evidence="1">
    <location>
        <begin position="96"/>
        <end position="128"/>
    </location>
</feature>
<feature type="compositionally biased region" description="Low complexity" evidence="1">
    <location>
        <begin position="116"/>
        <end position="128"/>
    </location>
</feature>
<gene>
    <name evidence="2" type="ORF">DL89DRAFT_290408</name>
</gene>
<sequence>MNRAVLARQFSTTAARHYASKAGYEETAKQQWRSYNNWRKHFTWKRSTIREFFRDYTLWSALALVAYVRLTQKQEFDAYTADAYVKIDDLQDKIKELKPAEPEPVAPATSKPEPTSQQGPSSSGGMFF</sequence>
<proteinExistence type="predicted"/>
<comment type="caution">
    <text evidence="2">The sequence shown here is derived from an EMBL/GenBank/DDBJ whole genome shotgun (WGS) entry which is preliminary data.</text>
</comment>
<evidence type="ECO:0000313" key="2">
    <source>
        <dbReference type="EMBL" id="ORX74956.1"/>
    </source>
</evidence>
<dbReference type="EMBL" id="MCFD01000001">
    <property type="protein sequence ID" value="ORX74956.1"/>
    <property type="molecule type" value="Genomic_DNA"/>
</dbReference>
<name>A0A1Y1WNX8_9FUNG</name>
<dbReference type="OrthoDB" id="5522982at2759"/>